<evidence type="ECO:0000313" key="1">
    <source>
        <dbReference type="EMBL" id="AJD43623.1"/>
    </source>
</evidence>
<gene>
    <name evidence="1" type="ORF">RGR602_PB00083</name>
</gene>
<dbReference type="Proteomes" id="UP000031368">
    <property type="component" value="Plasmid pRgalR602b"/>
</dbReference>
<organism evidence="1 2">
    <name type="scientific">Rhizobium gallicum bv. gallicum R602sp</name>
    <dbReference type="NCBI Taxonomy" id="1041138"/>
    <lineage>
        <taxon>Bacteria</taxon>
        <taxon>Pseudomonadati</taxon>
        <taxon>Pseudomonadota</taxon>
        <taxon>Alphaproteobacteria</taxon>
        <taxon>Hyphomicrobiales</taxon>
        <taxon>Rhizobiaceae</taxon>
        <taxon>Rhizobium/Agrobacterium group</taxon>
        <taxon>Rhizobium</taxon>
    </lineage>
</organism>
<dbReference type="Pfam" id="PF06169">
    <property type="entry name" value="DUF982"/>
    <property type="match status" value="1"/>
</dbReference>
<dbReference type="InterPro" id="IPR010385">
    <property type="entry name" value="DUF982"/>
</dbReference>
<keyword evidence="1" id="KW-0614">Plasmid</keyword>
<proteinExistence type="predicted"/>
<dbReference type="Gene3D" id="6.10.250.730">
    <property type="match status" value="1"/>
</dbReference>
<dbReference type="EMBL" id="CP006879">
    <property type="protein sequence ID" value="AJD43623.1"/>
    <property type="molecule type" value="Genomic_DNA"/>
</dbReference>
<evidence type="ECO:0000313" key="2">
    <source>
        <dbReference type="Proteomes" id="UP000031368"/>
    </source>
</evidence>
<dbReference type="HOGENOM" id="CLU_134423_3_1_5"/>
<evidence type="ECO:0008006" key="3">
    <source>
        <dbReference type="Google" id="ProtNLM"/>
    </source>
</evidence>
<name>A0A0B4XAI1_9HYPH</name>
<accession>A0A0B4XAI1</accession>
<keyword evidence="2" id="KW-1185">Reference proteome</keyword>
<dbReference type="KEGG" id="rga:RGR602_PB00083"/>
<protein>
    <recommendedName>
        <fullName evidence="3">DUF982 domain-containing protein</fullName>
    </recommendedName>
</protein>
<geneLocation type="plasmid" evidence="1 2">
    <name>pRgalR602b</name>
</geneLocation>
<reference evidence="1 2" key="1">
    <citation type="submission" date="2013-11" db="EMBL/GenBank/DDBJ databases">
        <title>Complete genome sequence of Rhizobium gallicum bv. gallicum R602.</title>
        <authorList>
            <person name="Bustos P."/>
            <person name="Santamaria R.I."/>
            <person name="Lozano L."/>
            <person name="Acosta J.L."/>
            <person name="Ormeno-Orrillo E."/>
            <person name="Rogel M.A."/>
            <person name="Romero D."/>
            <person name="Cevallos M.A."/>
            <person name="Martinez-Romero E."/>
            <person name="Gonzalez V."/>
        </authorList>
    </citation>
    <scope>NUCLEOTIDE SEQUENCE [LARGE SCALE GENOMIC DNA]</scope>
    <source>
        <strain evidence="1 2">R602</strain>
        <plasmid evidence="1 2">pRgalR602b</plasmid>
    </source>
</reference>
<dbReference type="AlphaFoldDB" id="A0A0B4XAI1"/>
<sequence length="86" mass="9590">MRSEARTPSLIHWSAPVHVRVGHGSSESIFGPEAAVEYLRYRWPARSNQHYLNAMRACTAAIDRSQSPDFARDAFIAACIEADMLA</sequence>